<evidence type="ECO:0000259" key="5">
    <source>
        <dbReference type="SMART" id="SM00385"/>
    </source>
</evidence>
<dbReference type="Gene3D" id="1.10.472.10">
    <property type="entry name" value="Cyclin-like"/>
    <property type="match status" value="2"/>
</dbReference>
<keyword evidence="3" id="KW-0131">Cell cycle</keyword>
<dbReference type="STRING" id="306901.Q2H880"/>
<gene>
    <name evidence="6" type="ORF">CHGG_03574</name>
</gene>
<evidence type="ECO:0000256" key="2">
    <source>
        <dbReference type="ARBA" id="ARBA00023127"/>
    </source>
</evidence>
<organism evidence="6 7">
    <name type="scientific">Chaetomium globosum (strain ATCC 6205 / CBS 148.51 / DSM 1962 / NBRC 6347 / NRRL 1970)</name>
    <name type="common">Soil fungus</name>
    <dbReference type="NCBI Taxonomy" id="306901"/>
    <lineage>
        <taxon>Eukaryota</taxon>
        <taxon>Fungi</taxon>
        <taxon>Dikarya</taxon>
        <taxon>Ascomycota</taxon>
        <taxon>Pezizomycotina</taxon>
        <taxon>Sordariomycetes</taxon>
        <taxon>Sordariomycetidae</taxon>
        <taxon>Sordariales</taxon>
        <taxon>Chaetomiaceae</taxon>
        <taxon>Chaetomium</taxon>
    </lineage>
</organism>
<evidence type="ECO:0000256" key="3">
    <source>
        <dbReference type="ARBA" id="ARBA00023306"/>
    </source>
</evidence>
<dbReference type="SUPFAM" id="SSF47954">
    <property type="entry name" value="Cyclin-like"/>
    <property type="match status" value="1"/>
</dbReference>
<dbReference type="PROSITE" id="PS00292">
    <property type="entry name" value="CYCLINS"/>
    <property type="match status" value="1"/>
</dbReference>
<evidence type="ECO:0000313" key="7">
    <source>
        <dbReference type="Proteomes" id="UP000001056"/>
    </source>
</evidence>
<keyword evidence="2 4" id="KW-0195">Cyclin</keyword>
<dbReference type="eggNOG" id="KOG0653">
    <property type="taxonomic scope" value="Eukaryota"/>
</dbReference>
<keyword evidence="1" id="KW-0132">Cell division</keyword>
<dbReference type="GO" id="GO:0051301">
    <property type="term" value="P:cell division"/>
    <property type="evidence" value="ECO:0007669"/>
    <property type="project" value="UniProtKB-KW"/>
</dbReference>
<comment type="similarity">
    <text evidence="4">Belongs to the cyclin family.</text>
</comment>
<keyword evidence="7" id="KW-1185">Reference proteome</keyword>
<dbReference type="Pfam" id="PF00134">
    <property type="entry name" value="Cyclin_N"/>
    <property type="match status" value="1"/>
</dbReference>
<dbReference type="AlphaFoldDB" id="Q2H880"/>
<dbReference type="RefSeq" id="XP_001230090.1">
    <property type="nucleotide sequence ID" value="XM_001230089.1"/>
</dbReference>
<dbReference type="Proteomes" id="UP000001056">
    <property type="component" value="Unassembled WGS sequence"/>
</dbReference>
<evidence type="ECO:0000256" key="1">
    <source>
        <dbReference type="ARBA" id="ARBA00022618"/>
    </source>
</evidence>
<dbReference type="VEuPathDB" id="FungiDB:CHGG_03574"/>
<dbReference type="InterPro" id="IPR013763">
    <property type="entry name" value="Cyclin-like_dom"/>
</dbReference>
<dbReference type="InterPro" id="IPR006671">
    <property type="entry name" value="Cyclin_N"/>
</dbReference>
<protein>
    <recommendedName>
        <fullName evidence="5">Cyclin-like domain-containing protein</fullName>
    </recommendedName>
</protein>
<dbReference type="SMART" id="SM00385">
    <property type="entry name" value="CYCLIN"/>
    <property type="match status" value="1"/>
</dbReference>
<dbReference type="InterPro" id="IPR039361">
    <property type="entry name" value="Cyclin"/>
</dbReference>
<dbReference type="HOGENOM" id="CLU_1045862_0_0_1"/>
<dbReference type="OrthoDB" id="5590282at2759"/>
<reference evidence="7" key="1">
    <citation type="journal article" date="2015" name="Genome Announc.">
        <title>Draft genome sequence of the cellulolytic fungus Chaetomium globosum.</title>
        <authorList>
            <person name="Cuomo C.A."/>
            <person name="Untereiner W.A."/>
            <person name="Ma L.-J."/>
            <person name="Grabherr M."/>
            <person name="Birren B.W."/>
        </authorList>
    </citation>
    <scope>NUCLEOTIDE SEQUENCE [LARGE SCALE GENOMIC DNA]</scope>
    <source>
        <strain evidence="7">ATCC 6205 / CBS 148.51 / DSM 1962 / NBRC 6347 / NRRL 1970</strain>
    </source>
</reference>
<dbReference type="GeneID" id="4388804"/>
<evidence type="ECO:0000256" key="4">
    <source>
        <dbReference type="RuleBase" id="RU000383"/>
    </source>
</evidence>
<name>Q2H880_CHAGB</name>
<evidence type="ECO:0000313" key="6">
    <source>
        <dbReference type="EMBL" id="EAQ91639.1"/>
    </source>
</evidence>
<dbReference type="FunFam" id="1.10.472.10:FF:000001">
    <property type="entry name" value="G2/mitotic-specific cyclin"/>
    <property type="match status" value="1"/>
</dbReference>
<dbReference type="PANTHER" id="PTHR10177">
    <property type="entry name" value="CYCLINS"/>
    <property type="match status" value="1"/>
</dbReference>
<dbReference type="InterPro" id="IPR036915">
    <property type="entry name" value="Cyclin-like_sf"/>
</dbReference>
<dbReference type="InParanoid" id="Q2H880"/>
<dbReference type="InterPro" id="IPR048258">
    <property type="entry name" value="Cyclins_cyclin-box"/>
</dbReference>
<sequence length="266" mass="30497">MIYHRSWTASLNSSRPRSCRVAGAVRDVLVEIEQANYKSTHYDGYDAAVQLKGLAAPPEVEEYWDDEEEKVPYEQGYIPVHSYRSHTDNTTGGPTTLLAPCVTAGVEEELKMAKAYVTAHQIEEESKEEEWDVRMVAEYGNEIFAYMRDLEARMLPNAHYMDNQTEIQWPMRSVLMDWLVQVHHMFCLLPETLFLAVNYIDRFLSVKAVPLGKLQLVGATALFVAANVHEIPQAARFMLSMLHFELGWPSPSFLYCIRKLSWMSVL</sequence>
<feature type="domain" description="Cyclin-like" evidence="5">
    <location>
        <begin position="177"/>
        <end position="262"/>
    </location>
</feature>
<proteinExistence type="inferred from homology"/>
<accession>Q2H880</accession>
<dbReference type="EMBL" id="CH408030">
    <property type="protein sequence ID" value="EAQ91639.1"/>
    <property type="molecule type" value="Genomic_DNA"/>
</dbReference>